<dbReference type="GO" id="GO:0005525">
    <property type="term" value="F:GTP binding"/>
    <property type="evidence" value="ECO:0007669"/>
    <property type="project" value="UniProtKB-KW"/>
</dbReference>
<dbReference type="CDD" id="cd07302">
    <property type="entry name" value="CHD"/>
    <property type="match status" value="1"/>
</dbReference>
<organism evidence="12 13">
    <name type="scientific">Littorina saxatilis</name>
    <dbReference type="NCBI Taxonomy" id="31220"/>
    <lineage>
        <taxon>Eukaryota</taxon>
        <taxon>Metazoa</taxon>
        <taxon>Spiralia</taxon>
        <taxon>Lophotrochozoa</taxon>
        <taxon>Mollusca</taxon>
        <taxon>Gastropoda</taxon>
        <taxon>Caenogastropoda</taxon>
        <taxon>Littorinimorpha</taxon>
        <taxon>Littorinoidea</taxon>
        <taxon>Littorinidae</taxon>
        <taxon>Littorina</taxon>
    </lineage>
</organism>
<dbReference type="InterPro" id="IPR001054">
    <property type="entry name" value="A/G_cyclase"/>
</dbReference>
<dbReference type="GO" id="GO:0004383">
    <property type="term" value="F:guanylate cyclase activity"/>
    <property type="evidence" value="ECO:0007669"/>
    <property type="project" value="UniProtKB-EC"/>
</dbReference>
<dbReference type="InterPro" id="IPR024096">
    <property type="entry name" value="NO_sig/Golgi_transp_ligand-bd"/>
</dbReference>
<dbReference type="EC" id="4.6.1.2" evidence="2"/>
<evidence type="ECO:0000256" key="3">
    <source>
        <dbReference type="ARBA" id="ARBA00022490"/>
    </source>
</evidence>
<evidence type="ECO:0000256" key="10">
    <source>
        <dbReference type="SAM" id="MobiDB-lite"/>
    </source>
</evidence>
<evidence type="ECO:0000256" key="8">
    <source>
        <dbReference type="RuleBase" id="RU000405"/>
    </source>
</evidence>
<evidence type="ECO:0000256" key="1">
    <source>
        <dbReference type="ARBA" id="ARBA00004496"/>
    </source>
</evidence>
<dbReference type="FunFam" id="3.30.70.1230:FF:000007">
    <property type="entry name" value="Guanylate cyclase soluble subunit alpha-3"/>
    <property type="match status" value="1"/>
</dbReference>
<dbReference type="Pfam" id="PF00211">
    <property type="entry name" value="Guanylate_cyc"/>
    <property type="match status" value="1"/>
</dbReference>
<keyword evidence="6 8" id="KW-0456">Lyase</keyword>
<dbReference type="SUPFAM" id="SSF55073">
    <property type="entry name" value="Nucleotide cyclase"/>
    <property type="match status" value="1"/>
</dbReference>
<feature type="compositionally biased region" description="Basic and acidic residues" evidence="10">
    <location>
        <begin position="741"/>
        <end position="753"/>
    </location>
</feature>
<dbReference type="Proteomes" id="UP001374579">
    <property type="component" value="Unassembled WGS sequence"/>
</dbReference>
<dbReference type="Pfam" id="PF07700">
    <property type="entry name" value="HNOB"/>
    <property type="match status" value="1"/>
</dbReference>
<dbReference type="InterPro" id="IPR042463">
    <property type="entry name" value="HNOB_dom_associated_sf"/>
</dbReference>
<evidence type="ECO:0000313" key="13">
    <source>
        <dbReference type="Proteomes" id="UP001374579"/>
    </source>
</evidence>
<name>A0AAN9BAN5_9CAEN</name>
<evidence type="ECO:0000256" key="6">
    <source>
        <dbReference type="ARBA" id="ARBA00023239"/>
    </source>
</evidence>
<keyword evidence="5" id="KW-0342">GTP-binding</keyword>
<evidence type="ECO:0000256" key="2">
    <source>
        <dbReference type="ARBA" id="ARBA00012202"/>
    </source>
</evidence>
<keyword evidence="4" id="KW-0547">Nucleotide-binding</keyword>
<dbReference type="PROSITE" id="PS50125">
    <property type="entry name" value="GUANYLATE_CYCLASE_2"/>
    <property type="match status" value="1"/>
</dbReference>
<dbReference type="SMART" id="SM00044">
    <property type="entry name" value="CYCc"/>
    <property type="match status" value="1"/>
</dbReference>
<feature type="coiled-coil region" evidence="9">
    <location>
        <begin position="375"/>
        <end position="402"/>
    </location>
</feature>
<dbReference type="GO" id="GO:0008074">
    <property type="term" value="C:guanylate cyclase complex, soluble"/>
    <property type="evidence" value="ECO:0007669"/>
    <property type="project" value="TreeGrafter"/>
</dbReference>
<dbReference type="PROSITE" id="PS00452">
    <property type="entry name" value="GUANYLATE_CYCLASE_1"/>
    <property type="match status" value="1"/>
</dbReference>
<dbReference type="Gene3D" id="3.30.450.260">
    <property type="entry name" value="Haem NO binding associated domain"/>
    <property type="match status" value="1"/>
</dbReference>
<comment type="caution">
    <text evidence="12">The sequence shown here is derived from an EMBL/GenBank/DDBJ whole genome shotgun (WGS) entry which is preliminary data.</text>
</comment>
<evidence type="ECO:0000313" key="12">
    <source>
        <dbReference type="EMBL" id="KAK7102525.1"/>
    </source>
</evidence>
<dbReference type="InterPro" id="IPR038158">
    <property type="entry name" value="H-NOX_domain_sf"/>
</dbReference>
<comment type="similarity">
    <text evidence="8">Belongs to the adenylyl cyclase class-4/guanylyl cyclase family.</text>
</comment>
<dbReference type="Pfam" id="PF07701">
    <property type="entry name" value="HNOBA"/>
    <property type="match status" value="1"/>
</dbReference>
<keyword evidence="13" id="KW-1185">Reference proteome</keyword>
<dbReference type="InterPro" id="IPR011644">
    <property type="entry name" value="Heme_NO-bd"/>
</dbReference>
<dbReference type="InterPro" id="IPR018297">
    <property type="entry name" value="A/G_cyclase_CS"/>
</dbReference>
<dbReference type="GO" id="GO:0070482">
    <property type="term" value="P:response to oxygen levels"/>
    <property type="evidence" value="ECO:0007669"/>
    <property type="project" value="TreeGrafter"/>
</dbReference>
<dbReference type="Gene3D" id="3.30.70.1230">
    <property type="entry name" value="Nucleotide cyclase"/>
    <property type="match status" value="1"/>
</dbReference>
<dbReference type="InterPro" id="IPR011645">
    <property type="entry name" value="HNOB_dom_associated"/>
</dbReference>
<dbReference type="AlphaFoldDB" id="A0AAN9BAN5"/>
<comment type="subcellular location">
    <subcellularLocation>
        <location evidence="1">Cytoplasm</location>
    </subcellularLocation>
</comment>
<dbReference type="PANTHER" id="PTHR45655:SF13">
    <property type="entry name" value="SOLUBLE GUANYLATE CYCLASE GCY-32-RELATED"/>
    <property type="match status" value="1"/>
</dbReference>
<accession>A0AAN9BAN5</accession>
<keyword evidence="3" id="KW-0963">Cytoplasm</keyword>
<evidence type="ECO:0000256" key="9">
    <source>
        <dbReference type="SAM" id="Coils"/>
    </source>
</evidence>
<protein>
    <recommendedName>
        <fullName evidence="2">guanylate cyclase</fullName>
        <ecNumber evidence="2">4.6.1.2</ecNumber>
    </recommendedName>
</protein>
<evidence type="ECO:0000256" key="5">
    <source>
        <dbReference type="ARBA" id="ARBA00023134"/>
    </source>
</evidence>
<dbReference type="GO" id="GO:0020037">
    <property type="term" value="F:heme binding"/>
    <property type="evidence" value="ECO:0007669"/>
    <property type="project" value="InterPro"/>
</dbReference>
<feature type="region of interest" description="Disordered" evidence="10">
    <location>
        <begin position="680"/>
        <end position="770"/>
    </location>
</feature>
<dbReference type="PANTHER" id="PTHR45655">
    <property type="entry name" value="GUANYLATE CYCLASE SOLUBLE SUBUNIT BETA-2"/>
    <property type="match status" value="1"/>
</dbReference>
<gene>
    <name evidence="12" type="ORF">V1264_020730</name>
</gene>
<dbReference type="Gene3D" id="6.10.250.780">
    <property type="match status" value="1"/>
</dbReference>
<evidence type="ECO:0000256" key="4">
    <source>
        <dbReference type="ARBA" id="ARBA00022741"/>
    </source>
</evidence>
<dbReference type="Gene3D" id="3.90.1520.10">
    <property type="entry name" value="H-NOX domain"/>
    <property type="match status" value="1"/>
</dbReference>
<evidence type="ECO:0000259" key="11">
    <source>
        <dbReference type="PROSITE" id="PS50125"/>
    </source>
</evidence>
<dbReference type="GO" id="GO:0019934">
    <property type="term" value="P:cGMP-mediated signaling"/>
    <property type="evidence" value="ECO:0007669"/>
    <property type="project" value="TreeGrafter"/>
</dbReference>
<dbReference type="InterPro" id="IPR029787">
    <property type="entry name" value="Nucleotide_cyclase"/>
</dbReference>
<keyword evidence="7" id="KW-0141">cGMP biosynthesis</keyword>
<dbReference type="SUPFAM" id="SSF111126">
    <property type="entry name" value="Ligand-binding domain in the NO signalling and Golgi transport"/>
    <property type="match status" value="1"/>
</dbReference>
<reference evidence="12 13" key="1">
    <citation type="submission" date="2024-02" db="EMBL/GenBank/DDBJ databases">
        <title>Chromosome-scale genome assembly of the rough periwinkle Littorina saxatilis.</title>
        <authorList>
            <person name="De Jode A."/>
            <person name="Faria R."/>
            <person name="Formenti G."/>
            <person name="Sims Y."/>
            <person name="Smith T.P."/>
            <person name="Tracey A."/>
            <person name="Wood J.M.D."/>
            <person name="Zagrodzka Z.B."/>
            <person name="Johannesson K."/>
            <person name="Butlin R.K."/>
            <person name="Leder E.H."/>
        </authorList>
    </citation>
    <scope>NUCLEOTIDE SEQUENCE [LARGE SCALE GENOMIC DNA]</scope>
    <source>
        <strain evidence="12">Snail1</strain>
        <tissue evidence="12">Muscle</tissue>
    </source>
</reference>
<feature type="domain" description="Guanylate cyclase" evidence="11">
    <location>
        <begin position="427"/>
        <end position="555"/>
    </location>
</feature>
<dbReference type="EMBL" id="JBAMIC010000010">
    <property type="protein sequence ID" value="KAK7102525.1"/>
    <property type="molecule type" value="Genomic_DNA"/>
</dbReference>
<sequence length="781" mass="87580">MYGQIHCVIRDLVLSLFGNDKFQEVLEACPLNEDEHFMVFKQYPDSLTFALIDAVSERTKLHRDDVLKAFGKFFLTYCMKHGYDKMLRTMGADLVAFIQNLDSLHSLLSLSYKGIVAPSFSCFEDADGMLELHYYSSRPGFYPVCIGLMEAVGKELFNQHATVTVLSYGEEEIGNGRIMYHTVMKVKVTDLHVPFSRKRSSWALSATEQKGSQRPTLCPRNPGTESAIRAEDMSKACPYHILFDQNMCIKECGDNIRTLARCEVTPCTSFHDVATIVQPVMHQTLANIMKFINSVYVIAIHPNKDSREPFVIKGQMIWLPYSGTLMFIGSPRIHTLEDLKEMKLFMGDIPLYFGTRELLLLNQQRFAEIEIARTLDETTIELKKMSKALEEEKKKTETLLHEMLPSKIARQLTSGKMVKGERYKSCTVLFSDVVGFTDIASNCSAEEIINMLNDMYYRFDSYIECHGVYKVETIGDAYMAATGLPEIQVDHAARMADFAMDLIEESNYVISPATGKPIVIRVGMHSGEVVAGVIGTKKPRYDIYGDTVNTASRMESNSLPGCINVSQVTFSLLYPLGYTFKARGEIIIKGKGGMEAFFLTGYFHHLLTLPGNELRDLEDLVHPDPTTSVYDRDSSHCHSVTPVRKISFVDSQGPVQSKRVSIVNGLRSLGSKIFRRASKRNSVDFVPHPAKKSGSVTQSSPEHCGGDRKRSGMPPISSAVSSTKHKPIPDDSGQNSKAASVHKETRHSDEVTHPYRHSSSEVSHPHKNAPRKRTCFVCIVM</sequence>
<evidence type="ECO:0000256" key="7">
    <source>
        <dbReference type="ARBA" id="ARBA00023293"/>
    </source>
</evidence>
<keyword evidence="9" id="KW-0175">Coiled coil</keyword>
<proteinExistence type="inferred from homology"/>